<dbReference type="AlphaFoldDB" id="A0A1I7X5B5"/>
<name>A0A1I7X5B5_HETBA</name>
<organism evidence="2 3">
    <name type="scientific">Heterorhabditis bacteriophora</name>
    <name type="common">Entomopathogenic nematode worm</name>
    <dbReference type="NCBI Taxonomy" id="37862"/>
    <lineage>
        <taxon>Eukaryota</taxon>
        <taxon>Metazoa</taxon>
        <taxon>Ecdysozoa</taxon>
        <taxon>Nematoda</taxon>
        <taxon>Chromadorea</taxon>
        <taxon>Rhabditida</taxon>
        <taxon>Rhabditina</taxon>
        <taxon>Rhabditomorpha</taxon>
        <taxon>Strongyloidea</taxon>
        <taxon>Heterorhabditidae</taxon>
        <taxon>Heterorhabditis</taxon>
    </lineage>
</organism>
<sequence length="43" mass="5014">MDINLYLLEFNLNLVIFISFVCDYFNFTSVSTKLVTNCTENTI</sequence>
<reference evidence="3" key="1">
    <citation type="submission" date="2016-11" db="UniProtKB">
        <authorList>
            <consortium name="WormBaseParasite"/>
        </authorList>
    </citation>
    <scope>IDENTIFICATION</scope>
</reference>
<dbReference type="Proteomes" id="UP000095283">
    <property type="component" value="Unplaced"/>
</dbReference>
<evidence type="ECO:0000313" key="2">
    <source>
        <dbReference type="Proteomes" id="UP000095283"/>
    </source>
</evidence>
<keyword evidence="1" id="KW-0812">Transmembrane</keyword>
<keyword evidence="1" id="KW-0472">Membrane</keyword>
<evidence type="ECO:0000313" key="3">
    <source>
        <dbReference type="WBParaSite" id="Hba_12753"/>
    </source>
</evidence>
<keyword evidence="1" id="KW-1133">Transmembrane helix</keyword>
<protein>
    <submittedName>
        <fullName evidence="3">Uncharacterized protein</fullName>
    </submittedName>
</protein>
<feature type="transmembrane region" description="Helical" evidence="1">
    <location>
        <begin position="6"/>
        <end position="25"/>
    </location>
</feature>
<accession>A0A1I7X5B5</accession>
<dbReference type="WBParaSite" id="Hba_12753">
    <property type="protein sequence ID" value="Hba_12753"/>
    <property type="gene ID" value="Hba_12753"/>
</dbReference>
<proteinExistence type="predicted"/>
<evidence type="ECO:0000256" key="1">
    <source>
        <dbReference type="SAM" id="Phobius"/>
    </source>
</evidence>
<keyword evidence="2" id="KW-1185">Reference proteome</keyword>